<feature type="compositionally biased region" description="Basic residues" evidence="1">
    <location>
        <begin position="18"/>
        <end position="29"/>
    </location>
</feature>
<dbReference type="EMBL" id="CADCVD010000101">
    <property type="protein sequence ID" value="CAA9448737.1"/>
    <property type="molecule type" value="Genomic_DNA"/>
</dbReference>
<evidence type="ECO:0000256" key="1">
    <source>
        <dbReference type="SAM" id="MobiDB-lite"/>
    </source>
</evidence>
<accession>A0A6J4QNC1</accession>
<feature type="non-terminal residue" evidence="2">
    <location>
        <position position="38"/>
    </location>
</feature>
<evidence type="ECO:0000313" key="2">
    <source>
        <dbReference type="EMBL" id="CAA9448737.1"/>
    </source>
</evidence>
<proteinExistence type="predicted"/>
<dbReference type="AlphaFoldDB" id="A0A6J4QNC1"/>
<reference evidence="2" key="1">
    <citation type="submission" date="2020-02" db="EMBL/GenBank/DDBJ databases">
        <authorList>
            <person name="Meier V. D."/>
        </authorList>
    </citation>
    <scope>NUCLEOTIDE SEQUENCE</scope>
    <source>
        <strain evidence="2">AVDCRST_MAG37</strain>
    </source>
</reference>
<organism evidence="2">
    <name type="scientific">uncultured Rubrobacteraceae bacterium</name>
    <dbReference type="NCBI Taxonomy" id="349277"/>
    <lineage>
        <taxon>Bacteria</taxon>
        <taxon>Bacillati</taxon>
        <taxon>Actinomycetota</taxon>
        <taxon>Rubrobacteria</taxon>
        <taxon>Rubrobacterales</taxon>
        <taxon>Rubrobacteraceae</taxon>
        <taxon>environmental samples</taxon>
    </lineage>
</organism>
<sequence length="38" mass="4219">ARADRVACHATAPGGEARHRRRSRRRSRRGGVATPPRL</sequence>
<protein>
    <submittedName>
        <fullName evidence="2">Uncharacterized protein</fullName>
    </submittedName>
</protein>
<feature type="non-terminal residue" evidence="2">
    <location>
        <position position="1"/>
    </location>
</feature>
<gene>
    <name evidence="2" type="ORF">AVDCRST_MAG37-2106</name>
</gene>
<feature type="region of interest" description="Disordered" evidence="1">
    <location>
        <begin position="1"/>
        <end position="38"/>
    </location>
</feature>
<name>A0A6J4QNC1_9ACTN</name>